<feature type="compositionally biased region" description="Low complexity" evidence="1">
    <location>
        <begin position="30"/>
        <end position="43"/>
    </location>
</feature>
<dbReference type="EMBL" id="VFPA01000002">
    <property type="protein sequence ID" value="TQM10986.1"/>
    <property type="molecule type" value="Genomic_DNA"/>
</dbReference>
<dbReference type="PANTHER" id="PTHR39335:SF1">
    <property type="entry name" value="BLL4220 PROTEIN"/>
    <property type="match status" value="1"/>
</dbReference>
<feature type="region of interest" description="Disordered" evidence="1">
    <location>
        <begin position="30"/>
        <end position="59"/>
    </location>
</feature>
<dbReference type="Pfam" id="PF03640">
    <property type="entry name" value="Lipoprotein_15"/>
    <property type="match status" value="2"/>
</dbReference>
<dbReference type="PANTHER" id="PTHR39335">
    <property type="entry name" value="BLL4220 PROTEIN"/>
    <property type="match status" value="1"/>
</dbReference>
<name>A0A543DNS3_9PSEU</name>
<dbReference type="Proteomes" id="UP000315677">
    <property type="component" value="Unassembled WGS sequence"/>
</dbReference>
<evidence type="ECO:0000256" key="1">
    <source>
        <dbReference type="SAM" id="MobiDB-lite"/>
    </source>
</evidence>
<feature type="chain" id="PRO_5022050073" evidence="2">
    <location>
        <begin position="33"/>
        <end position="179"/>
    </location>
</feature>
<protein>
    <submittedName>
        <fullName evidence="3">Secreted repeat protein with Y-X4-D motif</fullName>
    </submittedName>
</protein>
<reference evidence="3 4" key="1">
    <citation type="submission" date="2019-06" db="EMBL/GenBank/DDBJ databases">
        <title>Sequencing the genomes of 1000 actinobacteria strains.</title>
        <authorList>
            <person name="Klenk H.-P."/>
        </authorList>
    </citation>
    <scope>NUCLEOTIDE SEQUENCE [LARGE SCALE GENOMIC DNA]</scope>
    <source>
        <strain evidence="3 4">DSM 45301</strain>
    </source>
</reference>
<evidence type="ECO:0000313" key="3">
    <source>
        <dbReference type="EMBL" id="TQM10986.1"/>
    </source>
</evidence>
<gene>
    <name evidence="3" type="ORF">FB558_3511</name>
</gene>
<dbReference type="OrthoDB" id="597632at2"/>
<evidence type="ECO:0000313" key="4">
    <source>
        <dbReference type="Proteomes" id="UP000315677"/>
    </source>
</evidence>
<accession>A0A543DNS3</accession>
<keyword evidence="4" id="KW-1185">Reference proteome</keyword>
<dbReference type="GO" id="GO:0043448">
    <property type="term" value="P:alkane catabolic process"/>
    <property type="evidence" value="ECO:0007669"/>
    <property type="project" value="TreeGrafter"/>
</dbReference>
<sequence>MTPASHPVLRRALCGPVLLVALLAGCSAPDQAAQEPAPPAQAQHEGHGGGHGAHGSGGASLWAVQTGPLGTVVTDGAGHLLYRSDADSAEPSTSTCTGACAETWIPVTVEPDQELDLAGVDDELIGRVQRPDGATQLTLAGWPLYRHRDDDGLLATTGQHGAEGRWFAVTPTGEKATPA</sequence>
<comment type="caution">
    <text evidence="3">The sequence shown here is derived from an EMBL/GenBank/DDBJ whole genome shotgun (WGS) entry which is preliminary data.</text>
</comment>
<dbReference type="InterPro" id="IPR005297">
    <property type="entry name" value="Lipoprotein_repeat"/>
</dbReference>
<feature type="compositionally biased region" description="Gly residues" evidence="1">
    <location>
        <begin position="49"/>
        <end position="58"/>
    </location>
</feature>
<evidence type="ECO:0000256" key="2">
    <source>
        <dbReference type="SAM" id="SignalP"/>
    </source>
</evidence>
<feature type="signal peptide" evidence="2">
    <location>
        <begin position="1"/>
        <end position="32"/>
    </location>
</feature>
<dbReference type="RefSeq" id="WP_142054756.1">
    <property type="nucleotide sequence ID" value="NZ_VFPA01000002.1"/>
</dbReference>
<proteinExistence type="predicted"/>
<organism evidence="3 4">
    <name type="scientific">Pseudonocardia kunmingensis</name>
    <dbReference type="NCBI Taxonomy" id="630975"/>
    <lineage>
        <taxon>Bacteria</taxon>
        <taxon>Bacillati</taxon>
        <taxon>Actinomycetota</taxon>
        <taxon>Actinomycetes</taxon>
        <taxon>Pseudonocardiales</taxon>
        <taxon>Pseudonocardiaceae</taxon>
        <taxon>Pseudonocardia</taxon>
    </lineage>
</organism>
<dbReference type="AlphaFoldDB" id="A0A543DNS3"/>
<keyword evidence="2" id="KW-0732">Signal</keyword>